<evidence type="ECO:0000256" key="17">
    <source>
        <dbReference type="ARBA" id="ARBA00023008"/>
    </source>
</evidence>
<dbReference type="GO" id="GO:0140581">
    <property type="term" value="F:P-type monovalent copper transporter activity"/>
    <property type="evidence" value="ECO:0007669"/>
    <property type="project" value="UniProtKB-EC"/>
</dbReference>
<comment type="similarity">
    <text evidence="2 23">Belongs to the cation transport ATPase (P-type) (TC 3.A.3) family. Type IB subfamily.</text>
</comment>
<feature type="transmembrane region" description="Helical" evidence="23">
    <location>
        <begin position="940"/>
        <end position="961"/>
    </location>
</feature>
<dbReference type="InterPro" id="IPR027256">
    <property type="entry name" value="P-typ_ATPase_IB"/>
</dbReference>
<dbReference type="RefSeq" id="WP_087480432.1">
    <property type="nucleotide sequence ID" value="NZ_AP024883.1"/>
</dbReference>
<evidence type="ECO:0000256" key="9">
    <source>
        <dbReference type="ARBA" id="ARBA00022723"/>
    </source>
</evidence>
<dbReference type="PROSITE" id="PS01047">
    <property type="entry name" value="HMA_1"/>
    <property type="match status" value="1"/>
</dbReference>
<feature type="transmembrane region" description="Helical" evidence="23">
    <location>
        <begin position="352"/>
        <end position="370"/>
    </location>
</feature>
<evidence type="ECO:0000256" key="1">
    <source>
        <dbReference type="ARBA" id="ARBA00004651"/>
    </source>
</evidence>
<evidence type="ECO:0000256" key="13">
    <source>
        <dbReference type="ARBA" id="ARBA00022840"/>
    </source>
</evidence>
<dbReference type="GO" id="GO:0005507">
    <property type="term" value="F:copper ion binding"/>
    <property type="evidence" value="ECO:0007669"/>
    <property type="project" value="TreeGrafter"/>
</dbReference>
<dbReference type="GO" id="GO:0060003">
    <property type="term" value="P:copper ion export"/>
    <property type="evidence" value="ECO:0007669"/>
    <property type="project" value="UniProtKB-ARBA"/>
</dbReference>
<dbReference type="Proteomes" id="UP001283366">
    <property type="component" value="Unassembled WGS sequence"/>
</dbReference>
<protein>
    <recommendedName>
        <fullName evidence="4">Copper-exporting P-type ATPase</fullName>
        <ecNumber evidence="3">7.2.2.8</ecNumber>
    </recommendedName>
    <alternativeName>
        <fullName evidence="20">Copper-exporting P-type ATPase A</fullName>
    </alternativeName>
    <alternativeName>
        <fullName evidence="21">Cu(+)-exporting ATPase</fullName>
    </alternativeName>
</protein>
<keyword evidence="19 23" id="KW-0472">Membrane</keyword>
<evidence type="ECO:0000256" key="6">
    <source>
        <dbReference type="ARBA" id="ARBA00022475"/>
    </source>
</evidence>
<dbReference type="InterPro" id="IPR036163">
    <property type="entry name" value="HMA_dom_sf"/>
</dbReference>
<keyword evidence="5" id="KW-0813">Transport</keyword>
<comment type="catalytic activity">
    <reaction evidence="22">
        <text>Cu(+)(in) + ATP + H2O = Cu(+)(out) + ADP + phosphate + H(+)</text>
        <dbReference type="Rhea" id="RHEA:25792"/>
        <dbReference type="ChEBI" id="CHEBI:15377"/>
        <dbReference type="ChEBI" id="CHEBI:15378"/>
        <dbReference type="ChEBI" id="CHEBI:30616"/>
        <dbReference type="ChEBI" id="CHEBI:43474"/>
        <dbReference type="ChEBI" id="CHEBI:49552"/>
        <dbReference type="ChEBI" id="CHEBI:456216"/>
        <dbReference type="EC" id="7.2.2.8"/>
    </reaction>
</comment>
<dbReference type="SUPFAM" id="SSF55008">
    <property type="entry name" value="HMA, heavy metal-associated domain"/>
    <property type="match status" value="4"/>
</dbReference>
<dbReference type="InterPro" id="IPR018303">
    <property type="entry name" value="ATPase_P-typ_P_site"/>
</dbReference>
<dbReference type="EMBL" id="JAWRCO010000001">
    <property type="protein sequence ID" value="MDW6001590.1"/>
    <property type="molecule type" value="Genomic_DNA"/>
</dbReference>
<feature type="region of interest" description="Disordered" evidence="24">
    <location>
        <begin position="197"/>
        <end position="231"/>
    </location>
</feature>
<dbReference type="NCBIfam" id="TIGR01525">
    <property type="entry name" value="ATPase-IB_hvy"/>
    <property type="match status" value="1"/>
</dbReference>
<dbReference type="SUPFAM" id="SSF56784">
    <property type="entry name" value="HAD-like"/>
    <property type="match status" value="1"/>
</dbReference>
<feature type="compositionally biased region" description="Basic and acidic residues" evidence="24">
    <location>
        <begin position="197"/>
        <end position="207"/>
    </location>
</feature>
<dbReference type="PROSITE" id="PS00154">
    <property type="entry name" value="ATPASE_E1_E2"/>
    <property type="match status" value="1"/>
</dbReference>
<evidence type="ECO:0000256" key="14">
    <source>
        <dbReference type="ARBA" id="ARBA00022842"/>
    </source>
</evidence>
<dbReference type="InterPro" id="IPR008250">
    <property type="entry name" value="ATPase_P-typ_transduc_dom_A_sf"/>
</dbReference>
<keyword evidence="10" id="KW-0677">Repeat</keyword>
<dbReference type="Gene3D" id="3.30.70.100">
    <property type="match status" value="4"/>
</dbReference>
<dbReference type="EC" id="7.2.2.8" evidence="3"/>
<evidence type="ECO:0000256" key="2">
    <source>
        <dbReference type="ARBA" id="ARBA00006024"/>
    </source>
</evidence>
<evidence type="ECO:0000256" key="4">
    <source>
        <dbReference type="ARBA" id="ARBA00015102"/>
    </source>
</evidence>
<dbReference type="GO" id="GO:0016887">
    <property type="term" value="F:ATP hydrolysis activity"/>
    <property type="evidence" value="ECO:0007669"/>
    <property type="project" value="InterPro"/>
</dbReference>
<dbReference type="InterPro" id="IPR059000">
    <property type="entry name" value="ATPase_P-type_domA"/>
</dbReference>
<keyword evidence="8 23" id="KW-0812">Transmembrane</keyword>
<dbReference type="PROSITE" id="PS50846">
    <property type="entry name" value="HMA_2"/>
    <property type="match status" value="3"/>
</dbReference>
<feature type="domain" description="HMA" evidence="25">
    <location>
        <begin position="232"/>
        <end position="297"/>
    </location>
</feature>
<proteinExistence type="inferred from homology"/>
<dbReference type="GO" id="GO:0055070">
    <property type="term" value="P:copper ion homeostasis"/>
    <property type="evidence" value="ECO:0007669"/>
    <property type="project" value="TreeGrafter"/>
</dbReference>
<keyword evidence="29" id="KW-1185">Reference proteome</keyword>
<dbReference type="InterPro" id="IPR023214">
    <property type="entry name" value="HAD_sf"/>
</dbReference>
<evidence type="ECO:0000256" key="11">
    <source>
        <dbReference type="ARBA" id="ARBA00022741"/>
    </source>
</evidence>
<keyword evidence="9 23" id="KW-0479">Metal-binding</keyword>
<feature type="transmembrane region" description="Helical" evidence="23">
    <location>
        <begin position="324"/>
        <end position="346"/>
    </location>
</feature>
<dbReference type="SFLD" id="SFLDF00027">
    <property type="entry name" value="p-type_atpase"/>
    <property type="match status" value="1"/>
</dbReference>
<evidence type="ECO:0000256" key="15">
    <source>
        <dbReference type="ARBA" id="ARBA00022967"/>
    </source>
</evidence>
<dbReference type="FunFam" id="3.30.70.100:FF:000001">
    <property type="entry name" value="ATPase copper transporting beta"/>
    <property type="match status" value="1"/>
</dbReference>
<dbReference type="FunFam" id="2.70.150.10:FF:000020">
    <property type="entry name" value="Copper-exporting P-type ATPase A"/>
    <property type="match status" value="1"/>
</dbReference>
<keyword evidence="11 23" id="KW-0547">Nucleotide-binding</keyword>
<evidence type="ECO:0000313" key="27">
    <source>
        <dbReference type="EMBL" id="SMS00384.1"/>
    </source>
</evidence>
<dbReference type="InterPro" id="IPR006121">
    <property type="entry name" value="HMA_dom"/>
</dbReference>
<dbReference type="PRINTS" id="PR00119">
    <property type="entry name" value="CATATPASE"/>
</dbReference>
<keyword evidence="27" id="KW-0378">Hydrolase</keyword>
<keyword evidence="17" id="KW-0186">Copper</keyword>
<comment type="subcellular location">
    <subcellularLocation>
        <location evidence="1">Cell membrane</location>
        <topology evidence="1">Multi-pass membrane protein</topology>
    </subcellularLocation>
</comment>
<evidence type="ECO:0000256" key="8">
    <source>
        <dbReference type="ARBA" id="ARBA00022692"/>
    </source>
</evidence>
<dbReference type="NCBIfam" id="TIGR01511">
    <property type="entry name" value="ATPase-IB1_Cu"/>
    <property type="match status" value="1"/>
</dbReference>
<dbReference type="PANTHER" id="PTHR43520">
    <property type="entry name" value="ATP7, ISOFORM B"/>
    <property type="match status" value="1"/>
</dbReference>
<feature type="transmembrane region" description="Helical" evidence="23">
    <location>
        <begin position="575"/>
        <end position="594"/>
    </location>
</feature>
<keyword evidence="18" id="KW-0406">Ion transport</keyword>
<keyword evidence="7" id="KW-0597">Phosphoprotein</keyword>
<evidence type="ECO:0000256" key="3">
    <source>
        <dbReference type="ARBA" id="ARBA00012517"/>
    </source>
</evidence>
<evidence type="ECO:0000313" key="29">
    <source>
        <dbReference type="Proteomes" id="UP001283366"/>
    </source>
</evidence>
<dbReference type="PRINTS" id="PR00120">
    <property type="entry name" value="HATPASE"/>
</dbReference>
<dbReference type="Gene3D" id="2.70.150.10">
    <property type="entry name" value="Calcium-transporting ATPase, cytoplasmic transduction domain A"/>
    <property type="match status" value="1"/>
</dbReference>
<dbReference type="EMBL" id="FXXI01000002">
    <property type="protein sequence ID" value="SMS00384.1"/>
    <property type="molecule type" value="Genomic_DNA"/>
</dbReference>
<feature type="domain" description="HMA" evidence="25">
    <location>
        <begin position="64"/>
        <end position="125"/>
    </location>
</feature>
<evidence type="ECO:0000256" key="5">
    <source>
        <dbReference type="ARBA" id="ARBA00022448"/>
    </source>
</evidence>
<dbReference type="InterPro" id="IPR036412">
    <property type="entry name" value="HAD-like_sf"/>
</dbReference>
<organism evidence="27 28">
    <name type="scientific">Vibrio mangrovi</name>
    <dbReference type="NCBI Taxonomy" id="474394"/>
    <lineage>
        <taxon>Bacteria</taxon>
        <taxon>Pseudomonadati</taxon>
        <taxon>Pseudomonadota</taxon>
        <taxon>Gammaproteobacteria</taxon>
        <taxon>Vibrionales</taxon>
        <taxon>Vibrionaceae</taxon>
        <taxon>Vibrio</taxon>
    </lineage>
</organism>
<dbReference type="CDD" id="cd00371">
    <property type="entry name" value="HMA"/>
    <property type="match status" value="4"/>
</dbReference>
<evidence type="ECO:0000256" key="16">
    <source>
        <dbReference type="ARBA" id="ARBA00022989"/>
    </source>
</evidence>
<keyword evidence="12" id="KW-0187">Copper transport</keyword>
<gene>
    <name evidence="27" type="primary">copA</name>
    <name evidence="26" type="ORF">SBX37_01580</name>
    <name evidence="27" type="ORF">VIM7927_01636</name>
</gene>
<dbReference type="InterPro" id="IPR044492">
    <property type="entry name" value="P_typ_ATPase_HD_dom"/>
</dbReference>
<dbReference type="Gene3D" id="3.40.50.1000">
    <property type="entry name" value="HAD superfamily/HAD-like"/>
    <property type="match status" value="1"/>
</dbReference>
<evidence type="ECO:0000313" key="26">
    <source>
        <dbReference type="EMBL" id="MDW6001590.1"/>
    </source>
</evidence>
<dbReference type="Pfam" id="PF00122">
    <property type="entry name" value="E1-E2_ATPase"/>
    <property type="match status" value="1"/>
</dbReference>
<dbReference type="GO" id="GO:0005524">
    <property type="term" value="F:ATP binding"/>
    <property type="evidence" value="ECO:0007669"/>
    <property type="project" value="UniProtKB-UniRule"/>
</dbReference>
<evidence type="ECO:0000256" key="23">
    <source>
        <dbReference type="RuleBase" id="RU362081"/>
    </source>
</evidence>
<keyword evidence="14" id="KW-0460">Magnesium</keyword>
<evidence type="ECO:0000256" key="22">
    <source>
        <dbReference type="ARBA" id="ARBA00049289"/>
    </source>
</evidence>
<dbReference type="GO" id="GO:0005886">
    <property type="term" value="C:plasma membrane"/>
    <property type="evidence" value="ECO:0007669"/>
    <property type="project" value="UniProtKB-SubCell"/>
</dbReference>
<feature type="transmembrane region" description="Helical" evidence="23">
    <location>
        <begin position="915"/>
        <end position="934"/>
    </location>
</feature>
<dbReference type="SUPFAM" id="SSF81665">
    <property type="entry name" value="Calcium ATPase, transmembrane domain M"/>
    <property type="match status" value="1"/>
</dbReference>
<reference evidence="27 28" key="1">
    <citation type="submission" date="2017-05" db="EMBL/GenBank/DDBJ databases">
        <authorList>
            <person name="Song R."/>
            <person name="Chenine A.L."/>
            <person name="Ruprecht R.M."/>
        </authorList>
    </citation>
    <scope>NUCLEOTIDE SEQUENCE [LARGE SCALE GENOMIC DNA]</scope>
    <source>
        <strain evidence="27 28">CECT 7927</strain>
    </source>
</reference>
<evidence type="ECO:0000256" key="12">
    <source>
        <dbReference type="ARBA" id="ARBA00022796"/>
    </source>
</evidence>
<dbReference type="Pfam" id="PF00702">
    <property type="entry name" value="Hydrolase"/>
    <property type="match status" value="1"/>
</dbReference>
<sequence length="982" mass="105644">MNHLTLPLSGLHCMGCARKVERSLKEHFDVQIHNLSPSLIEVDTNASIDEIVENIESLGYQAGKRQTYHLQGLHCGKCVQKLSTLLSENEQITDLNVTKETLSLITTLSPQDIAEKVSSLGYQATLLSPDLPTEIHQTYRLQGLHCGKCVQKLTDLLNENEQIHDLEVTKESLSLTTTLPEQTIVDSVASLGYEAFREEDSSGKSNDRPTTGSEIPEITGSTKEPEPEHAEVTTHLLIKGMTCASCVSSVEKALLSVPGILTAQVNLAEQSAAAFSDQQPDTQQLVAAIRAAGYDAETVDDPALQQEKQQAHLQATLKYHQRNAFMGLLLGIPLMGWGVFGGSMLIQTPQEQLSWGIVGLLCLGLLSTAGRGFYQSAWQALVHKRATMDTLVALGTGVAWLYSIMVVIAPQWFPTQARHVYFEASAMIIGLISLGHSIESKAKAKTTQSLQALIHLQPQQATLITASGDQEISVAQIQKGMHLRIKPGDKLPVDGIVIEGESYLDESMLTGEPIPALKSSGHTVSAGTINQDGGLIIQATGVGSETMLSRIIQMVRRAQSSKPPIAKLADQISSVFVPVVVVIAIIAALIWFWVGPEPRISYMLVVATTVLIIACPCALGLATPLSVTVGVGKAAEMGILIRDAEVLQTASHIDTVVFDKTGTLTEGKPQVQYMESFRQDQNELLSIAYALEQQSEHPLAKAVCEYARSKQIAPAPISAFENLRGRGVTAIYQNHTVQIGSLSYLTSLGLSFEQVQAALDHVLSQAWTPILIAVDQEIQGIIAVADPIKADTAQTVQALNHLGIKTVMLTGDHITVARKIAEQLGIQDVIAQVLPDQKAEHVIKLQQAGHKVAMVGDGINDAPALAQADLGIAMASGSDVAIESAQMTFLSSSPLAILNAISLSKATVRNIRQNLLGAFIYNTLGIPVAAGVLYPWFGFLLSPVIAGAAMALSSITVVTNANRLRLFRPRYQNKQSTQGKSE</sequence>
<dbReference type="NCBIfam" id="TIGR01494">
    <property type="entry name" value="ATPase_P-type"/>
    <property type="match status" value="1"/>
</dbReference>
<keyword evidence="6 23" id="KW-1003">Cell membrane</keyword>
<dbReference type="InterPro" id="IPR023298">
    <property type="entry name" value="ATPase_P-typ_TM_dom_sf"/>
</dbReference>
<evidence type="ECO:0000313" key="28">
    <source>
        <dbReference type="Proteomes" id="UP000196125"/>
    </source>
</evidence>
<keyword evidence="13 23" id="KW-0067">ATP-binding</keyword>
<dbReference type="Proteomes" id="UP000196125">
    <property type="component" value="Unassembled WGS sequence"/>
</dbReference>
<dbReference type="AlphaFoldDB" id="A0A1Y6IRU7"/>
<evidence type="ECO:0000256" key="24">
    <source>
        <dbReference type="SAM" id="MobiDB-lite"/>
    </source>
</evidence>
<feature type="transmembrane region" description="Helical" evidence="23">
    <location>
        <begin position="391"/>
        <end position="413"/>
    </location>
</feature>
<dbReference type="Gene3D" id="3.40.1110.10">
    <property type="entry name" value="Calcium-transporting ATPase, cytoplasmic domain N"/>
    <property type="match status" value="1"/>
</dbReference>
<dbReference type="CDD" id="cd02094">
    <property type="entry name" value="P-type_ATPase_Cu-like"/>
    <property type="match status" value="1"/>
</dbReference>
<feature type="domain" description="HMA" evidence="25">
    <location>
        <begin position="2"/>
        <end position="63"/>
    </location>
</feature>
<accession>A0A1Y6IRU7</accession>
<evidence type="ECO:0000256" key="18">
    <source>
        <dbReference type="ARBA" id="ARBA00023065"/>
    </source>
</evidence>
<dbReference type="PANTHER" id="PTHR43520:SF6">
    <property type="entry name" value="COPPER-EXPORTING P-TYPE ATPASE"/>
    <property type="match status" value="1"/>
</dbReference>
<evidence type="ECO:0000256" key="19">
    <source>
        <dbReference type="ARBA" id="ARBA00023136"/>
    </source>
</evidence>
<keyword evidence="15" id="KW-1278">Translocase</keyword>
<dbReference type="OrthoDB" id="9814270at2"/>
<evidence type="ECO:0000256" key="7">
    <source>
        <dbReference type="ARBA" id="ARBA00022553"/>
    </source>
</evidence>
<dbReference type="Pfam" id="PF00403">
    <property type="entry name" value="HMA"/>
    <property type="match status" value="2"/>
</dbReference>
<keyword evidence="16 23" id="KW-1133">Transmembrane helix</keyword>
<dbReference type="InterPro" id="IPR017969">
    <property type="entry name" value="Heavy-metal-associated_CS"/>
</dbReference>
<dbReference type="InterPro" id="IPR001757">
    <property type="entry name" value="P_typ_ATPase"/>
</dbReference>
<dbReference type="InterPro" id="IPR023299">
    <property type="entry name" value="ATPase_P-typ_cyto_dom_N"/>
</dbReference>
<evidence type="ECO:0000256" key="10">
    <source>
        <dbReference type="ARBA" id="ARBA00022737"/>
    </source>
</evidence>
<name>A0A1Y6IRU7_9VIBR</name>
<evidence type="ECO:0000259" key="25">
    <source>
        <dbReference type="PROSITE" id="PS50846"/>
    </source>
</evidence>
<dbReference type="SFLD" id="SFLDG00002">
    <property type="entry name" value="C1.7:_P-type_atpase_like"/>
    <property type="match status" value="1"/>
</dbReference>
<reference evidence="26 29" key="2">
    <citation type="submission" date="2023-11" db="EMBL/GenBank/DDBJ databases">
        <title>Plant-associative lifestyle of Vibrio porteresiae and its evolutionary dynamics.</title>
        <authorList>
            <person name="Rameshkumar N."/>
            <person name="Kirti K."/>
        </authorList>
    </citation>
    <scope>NUCLEOTIDE SEQUENCE [LARGE SCALE GENOMIC DNA]</scope>
    <source>
        <strain evidence="26 29">MSSRF38</strain>
    </source>
</reference>
<evidence type="ECO:0000256" key="21">
    <source>
        <dbReference type="ARBA" id="ARBA00033239"/>
    </source>
</evidence>
<evidence type="ECO:0000256" key="20">
    <source>
        <dbReference type="ARBA" id="ARBA00029719"/>
    </source>
</evidence>
<dbReference type="SUPFAM" id="SSF81653">
    <property type="entry name" value="Calcium ATPase, transduction domain A"/>
    <property type="match status" value="1"/>
</dbReference>
<dbReference type="SFLD" id="SFLDS00003">
    <property type="entry name" value="Haloacid_Dehalogenase"/>
    <property type="match status" value="1"/>
</dbReference>
<dbReference type="GO" id="GO:0043682">
    <property type="term" value="F:P-type divalent copper transporter activity"/>
    <property type="evidence" value="ECO:0007669"/>
    <property type="project" value="TreeGrafter"/>
</dbReference>
<feature type="transmembrane region" description="Helical" evidence="23">
    <location>
        <begin position="600"/>
        <end position="623"/>
    </location>
</feature>